<dbReference type="PANTHER" id="PTHR11559">
    <property type="entry name" value="CARBOXYLESTERASE"/>
    <property type="match status" value="1"/>
</dbReference>
<proteinExistence type="inferred from homology"/>
<dbReference type="Proteomes" id="UP000799324">
    <property type="component" value="Unassembled WGS sequence"/>
</dbReference>
<dbReference type="Pfam" id="PF00135">
    <property type="entry name" value="COesterase"/>
    <property type="match status" value="1"/>
</dbReference>
<dbReference type="PROSITE" id="PS00122">
    <property type="entry name" value="CARBOXYLESTERASE_B_1"/>
    <property type="match status" value="1"/>
</dbReference>
<feature type="region of interest" description="Disordered" evidence="4">
    <location>
        <begin position="45"/>
        <end position="64"/>
    </location>
</feature>
<dbReference type="InterPro" id="IPR019826">
    <property type="entry name" value="Carboxylesterase_B_AS"/>
</dbReference>
<dbReference type="GO" id="GO:0016787">
    <property type="term" value="F:hydrolase activity"/>
    <property type="evidence" value="ECO:0007669"/>
    <property type="project" value="UniProtKB-KW"/>
</dbReference>
<protein>
    <recommendedName>
        <fullName evidence="3">Carboxylic ester hydrolase</fullName>
        <ecNumber evidence="3">3.1.1.-</ecNumber>
    </recommendedName>
</protein>
<sequence>MFKEPKNWSHVDLDVADLGIITGVCFDEGTTQYLGVPYASVPGRFRRPQPSSTPWPDRKWDGTKLSPFPCQPPRDFYPIPNPERPWVENPAHMSSTDCLSLNISVPQSPSAKAIPEGGYPVMIFFHGGAFVYAAGGAAIYDGRVLATVSKEDFDIPTIVISVNFRLGVFGFLASEEIRDYNKEFGEDGVGNYGLWDQVEALRWTKKHIAAFGGNPDRICVFGQSAGGVSGNIHLARNEPLFSSVIIQSGLIPLCGVMTVPQYQAIYDKMLTTLGISKDLSPRERLQKLIDAPEADVTAAMVPVLVTPVITLSPCDDGVLIGGPMPKYSEYVNFRAPEWCPRIMIGDVRNECMIWNKAYRQQTASTLLSHIRSFPFRTPGGAEKLIELYGLNESMSNNETFWKIEEMCTHGLYSAVDWIVVRANPDIYAYHFDVPSPFDNDWGGLAHHSLDNAYIWGLLRHLLPPHQQKVSSDMAHAWLKFANGQAPWSVFAENRTWAVWTNTKLEERTVEQDKDRGYAIWEEIERYSKEKTGGLALVDDFYDLCDDLCMRRRQLTDPGSELGMLRVGELGDYGIERKDYKASWEAR</sequence>
<gene>
    <name evidence="6" type="ORF">K491DRAFT_633287</name>
</gene>
<evidence type="ECO:0000259" key="5">
    <source>
        <dbReference type="Pfam" id="PF00135"/>
    </source>
</evidence>
<keyword evidence="2 3" id="KW-0378">Hydrolase</keyword>
<feature type="domain" description="Carboxylesterase type B" evidence="5">
    <location>
        <begin position="28"/>
        <end position="501"/>
    </location>
</feature>
<dbReference type="InterPro" id="IPR050309">
    <property type="entry name" value="Type-B_Carboxylest/Lipase"/>
</dbReference>
<name>A0A6A6T1F9_9PLEO</name>
<organism evidence="6 7">
    <name type="scientific">Lophiostoma macrostomum CBS 122681</name>
    <dbReference type="NCBI Taxonomy" id="1314788"/>
    <lineage>
        <taxon>Eukaryota</taxon>
        <taxon>Fungi</taxon>
        <taxon>Dikarya</taxon>
        <taxon>Ascomycota</taxon>
        <taxon>Pezizomycotina</taxon>
        <taxon>Dothideomycetes</taxon>
        <taxon>Pleosporomycetidae</taxon>
        <taxon>Pleosporales</taxon>
        <taxon>Lophiostomataceae</taxon>
        <taxon>Lophiostoma</taxon>
    </lineage>
</organism>
<evidence type="ECO:0000313" key="7">
    <source>
        <dbReference type="Proteomes" id="UP000799324"/>
    </source>
</evidence>
<dbReference type="EC" id="3.1.1.-" evidence="3"/>
<dbReference type="InterPro" id="IPR029058">
    <property type="entry name" value="AB_hydrolase_fold"/>
</dbReference>
<dbReference type="Gene3D" id="3.40.50.1820">
    <property type="entry name" value="alpha/beta hydrolase"/>
    <property type="match status" value="1"/>
</dbReference>
<accession>A0A6A6T1F9</accession>
<evidence type="ECO:0000313" key="6">
    <source>
        <dbReference type="EMBL" id="KAF2653716.1"/>
    </source>
</evidence>
<evidence type="ECO:0000256" key="4">
    <source>
        <dbReference type="SAM" id="MobiDB-lite"/>
    </source>
</evidence>
<reference evidence="6" key="1">
    <citation type="journal article" date="2020" name="Stud. Mycol.">
        <title>101 Dothideomycetes genomes: a test case for predicting lifestyles and emergence of pathogens.</title>
        <authorList>
            <person name="Haridas S."/>
            <person name="Albert R."/>
            <person name="Binder M."/>
            <person name="Bloem J."/>
            <person name="Labutti K."/>
            <person name="Salamov A."/>
            <person name="Andreopoulos B."/>
            <person name="Baker S."/>
            <person name="Barry K."/>
            <person name="Bills G."/>
            <person name="Bluhm B."/>
            <person name="Cannon C."/>
            <person name="Castanera R."/>
            <person name="Culley D."/>
            <person name="Daum C."/>
            <person name="Ezra D."/>
            <person name="Gonzalez J."/>
            <person name="Henrissat B."/>
            <person name="Kuo A."/>
            <person name="Liang C."/>
            <person name="Lipzen A."/>
            <person name="Lutzoni F."/>
            <person name="Magnuson J."/>
            <person name="Mondo S."/>
            <person name="Nolan M."/>
            <person name="Ohm R."/>
            <person name="Pangilinan J."/>
            <person name="Park H.-J."/>
            <person name="Ramirez L."/>
            <person name="Alfaro M."/>
            <person name="Sun H."/>
            <person name="Tritt A."/>
            <person name="Yoshinaga Y."/>
            <person name="Zwiers L.-H."/>
            <person name="Turgeon B."/>
            <person name="Goodwin S."/>
            <person name="Spatafora J."/>
            <person name="Crous P."/>
            <person name="Grigoriev I."/>
        </authorList>
    </citation>
    <scope>NUCLEOTIDE SEQUENCE</scope>
    <source>
        <strain evidence="6">CBS 122681</strain>
    </source>
</reference>
<dbReference type="AlphaFoldDB" id="A0A6A6T1F9"/>
<evidence type="ECO:0000256" key="1">
    <source>
        <dbReference type="ARBA" id="ARBA00005964"/>
    </source>
</evidence>
<keyword evidence="7" id="KW-1185">Reference proteome</keyword>
<evidence type="ECO:0000256" key="3">
    <source>
        <dbReference type="RuleBase" id="RU361235"/>
    </source>
</evidence>
<dbReference type="InterPro" id="IPR002018">
    <property type="entry name" value="CarbesteraseB"/>
</dbReference>
<dbReference type="SUPFAM" id="SSF53474">
    <property type="entry name" value="alpha/beta-Hydrolases"/>
    <property type="match status" value="1"/>
</dbReference>
<evidence type="ECO:0000256" key="2">
    <source>
        <dbReference type="ARBA" id="ARBA00022801"/>
    </source>
</evidence>
<dbReference type="OrthoDB" id="6846267at2759"/>
<dbReference type="EMBL" id="MU004376">
    <property type="protein sequence ID" value="KAF2653716.1"/>
    <property type="molecule type" value="Genomic_DNA"/>
</dbReference>
<comment type="similarity">
    <text evidence="1 3">Belongs to the type-B carboxylesterase/lipase family.</text>
</comment>